<reference evidence="9" key="1">
    <citation type="submission" date="2025-08" db="UniProtKB">
        <authorList>
            <consortium name="Ensembl"/>
        </authorList>
    </citation>
    <scope>IDENTIFICATION</scope>
</reference>
<evidence type="ECO:0000259" key="8">
    <source>
        <dbReference type="PROSITE" id="PS50217"/>
    </source>
</evidence>
<dbReference type="PROSITE" id="PS00036">
    <property type="entry name" value="BZIP_BASIC"/>
    <property type="match status" value="1"/>
</dbReference>
<evidence type="ECO:0000313" key="10">
    <source>
        <dbReference type="Proteomes" id="UP000694701"/>
    </source>
</evidence>
<dbReference type="Gene3D" id="1.20.5.170">
    <property type="match status" value="1"/>
</dbReference>
<dbReference type="PANTHER" id="PTHR13044:SF14">
    <property type="entry name" value="CRYPTOCEPHAL, ISOFORM A"/>
    <property type="match status" value="1"/>
</dbReference>
<evidence type="ECO:0000256" key="3">
    <source>
        <dbReference type="ARBA" id="ARBA00023015"/>
    </source>
</evidence>
<proteinExistence type="inferred from homology"/>
<evidence type="ECO:0000313" key="9">
    <source>
        <dbReference type="Ensembl" id="ENSCCRP00020102571.1"/>
    </source>
</evidence>
<feature type="domain" description="BZIP" evidence="8">
    <location>
        <begin position="35"/>
        <end position="96"/>
    </location>
</feature>
<protein>
    <recommendedName>
        <fullName evidence="8">BZIP domain-containing protein</fullName>
    </recommendedName>
</protein>
<dbReference type="CDD" id="cd14692">
    <property type="entry name" value="bZIP_ATF4"/>
    <property type="match status" value="1"/>
</dbReference>
<keyword evidence="6" id="KW-0539">Nucleus</keyword>
<dbReference type="PANTHER" id="PTHR13044">
    <property type="entry name" value="ACTIVATING TRANSCRIPTION FACTOR ATF 4/5"/>
    <property type="match status" value="1"/>
</dbReference>
<keyword evidence="3" id="KW-0805">Transcription regulation</keyword>
<dbReference type="AlphaFoldDB" id="A0A8C2Q3C1"/>
<dbReference type="FunFam" id="1.20.5.170:FF:000021">
    <property type="entry name" value="Cyclic AMP-dependent transcription factor ATF-4"/>
    <property type="match status" value="1"/>
</dbReference>
<name>A0A8C2Q3C1_CYPCA</name>
<dbReference type="GO" id="GO:0042981">
    <property type="term" value="P:regulation of apoptotic process"/>
    <property type="evidence" value="ECO:0007669"/>
    <property type="project" value="UniProtKB-ARBA"/>
</dbReference>
<accession>A0A8C2Q3C1</accession>
<evidence type="ECO:0000256" key="2">
    <source>
        <dbReference type="ARBA" id="ARBA00007163"/>
    </source>
</evidence>
<dbReference type="InterPro" id="IPR004827">
    <property type="entry name" value="bZIP"/>
</dbReference>
<dbReference type="SMART" id="SM00338">
    <property type="entry name" value="BRLZ"/>
    <property type="match status" value="1"/>
</dbReference>
<evidence type="ECO:0000256" key="6">
    <source>
        <dbReference type="ARBA" id="ARBA00023242"/>
    </source>
</evidence>
<dbReference type="GO" id="GO:0001228">
    <property type="term" value="F:DNA-binding transcription activator activity, RNA polymerase II-specific"/>
    <property type="evidence" value="ECO:0007669"/>
    <property type="project" value="TreeGrafter"/>
</dbReference>
<evidence type="ECO:0000256" key="4">
    <source>
        <dbReference type="ARBA" id="ARBA00023125"/>
    </source>
</evidence>
<dbReference type="InterPro" id="IPR046347">
    <property type="entry name" value="bZIP_sf"/>
</dbReference>
<sequence length="96" mass="11727">MLHTQHLPPKLPERTNWSMISSICVLRSSNCPRTEDRKIRKKEQNKNAATRYRQKKKLEMENVLGEEHVLSKENEQLRRTLQERRNEMRYLRQLIR</sequence>
<dbReference type="Ensembl" id="ENSCCRT00020112095.1">
    <property type="protein sequence ID" value="ENSCCRP00020102571.1"/>
    <property type="gene ID" value="ENSCCRG00020046962.1"/>
</dbReference>
<keyword evidence="4" id="KW-0238">DNA-binding</keyword>
<dbReference type="GO" id="GO:0005634">
    <property type="term" value="C:nucleus"/>
    <property type="evidence" value="ECO:0007669"/>
    <property type="project" value="UniProtKB-SubCell"/>
</dbReference>
<evidence type="ECO:0000256" key="7">
    <source>
        <dbReference type="SAM" id="Coils"/>
    </source>
</evidence>
<evidence type="ECO:0000256" key="1">
    <source>
        <dbReference type="ARBA" id="ARBA00004123"/>
    </source>
</evidence>
<dbReference type="Pfam" id="PF00170">
    <property type="entry name" value="bZIP_1"/>
    <property type="match status" value="1"/>
</dbReference>
<evidence type="ECO:0000256" key="5">
    <source>
        <dbReference type="ARBA" id="ARBA00023163"/>
    </source>
</evidence>
<comment type="subcellular location">
    <subcellularLocation>
        <location evidence="1">Nucleus</location>
    </subcellularLocation>
</comment>
<comment type="similarity">
    <text evidence="2">Belongs to the bZIP family.</text>
</comment>
<dbReference type="PROSITE" id="PS50217">
    <property type="entry name" value="BZIP"/>
    <property type="match status" value="1"/>
</dbReference>
<keyword evidence="5" id="KW-0804">Transcription</keyword>
<keyword evidence="7" id="KW-0175">Coiled coil</keyword>
<feature type="coiled-coil region" evidence="7">
    <location>
        <begin position="67"/>
        <end position="94"/>
    </location>
</feature>
<dbReference type="GO" id="GO:0000977">
    <property type="term" value="F:RNA polymerase II transcription regulatory region sequence-specific DNA binding"/>
    <property type="evidence" value="ECO:0007669"/>
    <property type="project" value="TreeGrafter"/>
</dbReference>
<organism evidence="9 10">
    <name type="scientific">Cyprinus carpio</name>
    <name type="common">Common carp</name>
    <dbReference type="NCBI Taxonomy" id="7962"/>
    <lineage>
        <taxon>Eukaryota</taxon>
        <taxon>Metazoa</taxon>
        <taxon>Chordata</taxon>
        <taxon>Craniata</taxon>
        <taxon>Vertebrata</taxon>
        <taxon>Euteleostomi</taxon>
        <taxon>Actinopterygii</taxon>
        <taxon>Neopterygii</taxon>
        <taxon>Teleostei</taxon>
        <taxon>Ostariophysi</taxon>
        <taxon>Cypriniformes</taxon>
        <taxon>Cyprinidae</taxon>
        <taxon>Cyprininae</taxon>
        <taxon>Cyprinus</taxon>
    </lineage>
</organism>
<dbReference type="SUPFAM" id="SSF57959">
    <property type="entry name" value="Leucine zipper domain"/>
    <property type="match status" value="1"/>
</dbReference>
<dbReference type="Proteomes" id="UP000694701">
    <property type="component" value="Unplaced"/>
</dbReference>